<reference evidence="1 2" key="1">
    <citation type="submission" date="2018-12" db="EMBL/GenBank/DDBJ databases">
        <title>Complete genome sequence of Haloplanus rallus MBLA0036.</title>
        <authorList>
            <person name="Nam Y.-d."/>
            <person name="Kang J."/>
            <person name="Chung W.-H."/>
            <person name="Park Y.S."/>
        </authorList>
    </citation>
    <scope>NUCLEOTIDE SEQUENCE [LARGE SCALE GENOMIC DNA]</scope>
    <source>
        <strain evidence="1 2">MBLA0036</strain>
    </source>
</reference>
<protein>
    <submittedName>
        <fullName evidence="1">TIGR00266 family protein</fullName>
    </submittedName>
</protein>
<sequence length="223" mass="23392">MNAEFTHRPSYTHLTVELDAGETLVAEPGAMVGHSPNVAVETSTSRDGLLSSAKSMLGGESMFANEFVAEGGPGTVTLAPSTPGDVMEHELDDETLYTTDGAFLAATPGVDIDSELGGLKSMLGEASLTPLALKGTGTAFVDAYGGLERLDLDAGESYVLDNEHLVAWDDTVDFETRSVGGLKSTLLGGEGLVFEFTGPGTAWYQTRDLDAFVSVLQPRLPSN</sequence>
<organism evidence="1 2">
    <name type="scientific">Haloplanus rallus</name>
    <dbReference type="NCBI Taxonomy" id="1816183"/>
    <lineage>
        <taxon>Archaea</taxon>
        <taxon>Methanobacteriati</taxon>
        <taxon>Methanobacteriota</taxon>
        <taxon>Stenosarchaea group</taxon>
        <taxon>Halobacteria</taxon>
        <taxon>Halobacteriales</taxon>
        <taxon>Haloferacaceae</taxon>
        <taxon>Haloplanus</taxon>
    </lineage>
</organism>
<dbReference type="KEGG" id="hra:EI982_04705"/>
<accession>A0A6B9F824</accession>
<dbReference type="RefSeq" id="WP_157691061.1">
    <property type="nucleotide sequence ID" value="NZ_CP034345.1"/>
</dbReference>
<dbReference type="EMBL" id="CP034345">
    <property type="protein sequence ID" value="QGX96598.1"/>
    <property type="molecule type" value="Genomic_DNA"/>
</dbReference>
<proteinExistence type="predicted"/>
<dbReference type="PANTHER" id="PTHR43657">
    <property type="entry name" value="TRYPTOPHAN RNA-BINDING ATTENUATOR PROTEIN-LIKE PROTEIN"/>
    <property type="match status" value="1"/>
</dbReference>
<dbReference type="OrthoDB" id="7592at2157"/>
<dbReference type="SUPFAM" id="SSF51219">
    <property type="entry name" value="TRAP-like"/>
    <property type="match status" value="1"/>
</dbReference>
<dbReference type="InterPro" id="IPR016031">
    <property type="entry name" value="Trp_RNA-bd_attenuator-like_dom"/>
</dbReference>
<name>A0A6B9F824_9EURY</name>
<dbReference type="Pfam" id="PF01987">
    <property type="entry name" value="AIM24"/>
    <property type="match status" value="1"/>
</dbReference>
<dbReference type="Gene3D" id="3.60.160.10">
    <property type="entry name" value="Mitochondrial biogenesis AIM24"/>
    <property type="match status" value="1"/>
</dbReference>
<dbReference type="PANTHER" id="PTHR43657:SF1">
    <property type="entry name" value="ALTERED INHERITANCE OF MITOCHONDRIA PROTEIN 24, MITOCHONDRIAL"/>
    <property type="match status" value="1"/>
</dbReference>
<dbReference type="Proteomes" id="UP000428325">
    <property type="component" value="Chromosome"/>
</dbReference>
<dbReference type="InterPro" id="IPR002838">
    <property type="entry name" value="AIM24"/>
</dbReference>
<evidence type="ECO:0000313" key="2">
    <source>
        <dbReference type="Proteomes" id="UP000428325"/>
    </source>
</evidence>
<dbReference type="InterPro" id="IPR036983">
    <property type="entry name" value="AIM24_sf"/>
</dbReference>
<dbReference type="AlphaFoldDB" id="A0A6B9F824"/>
<dbReference type="GeneID" id="43368806"/>
<dbReference type="NCBIfam" id="TIGR00266">
    <property type="entry name" value="TIGR00266 family protein"/>
    <property type="match status" value="1"/>
</dbReference>
<evidence type="ECO:0000313" key="1">
    <source>
        <dbReference type="EMBL" id="QGX96598.1"/>
    </source>
</evidence>
<gene>
    <name evidence="1" type="ORF">EI982_04705</name>
</gene>
<keyword evidence="2" id="KW-1185">Reference proteome</keyword>